<accession>A0A6J6QWA5</accession>
<reference evidence="2" key="1">
    <citation type="submission" date="2020-05" db="EMBL/GenBank/DDBJ databases">
        <authorList>
            <person name="Chiriac C."/>
            <person name="Salcher M."/>
            <person name="Ghai R."/>
            <person name="Kavagutti S V."/>
        </authorList>
    </citation>
    <scope>NUCLEOTIDE SEQUENCE</scope>
</reference>
<dbReference type="GO" id="GO:0008800">
    <property type="term" value="F:beta-lactamase activity"/>
    <property type="evidence" value="ECO:0007669"/>
    <property type="project" value="InterPro"/>
</dbReference>
<sequence length="297" mass="32802">MLTVLDSEVARIAERCSGVLGVEAWNLNGEEKVSFNSKELFPTASVIKLPILVALYSQVMMNKVDLSERIDIDVRQHLGGSGILKVFESGLRPTIKDVATLMIVLSDNTATNLILDVVGGVDPVNSLMESLGFPSIRLHNRIDFEAIGSDIRRLGESSAVEMCELNYRIAKGELLSPAISEEIESILEQQQYLNQFPRYMQVEPFWRELNQVPKIRVSCKTGFFMGTRVDAGIVRFNGGGGFVYSVFNNECEDKTFLPEAEGDVINGLVGLAILKHWWPKDQGEPPVVKPSTLGAGK</sequence>
<dbReference type="SUPFAM" id="SSF56601">
    <property type="entry name" value="beta-lactamase/transpeptidase-like"/>
    <property type="match status" value="1"/>
</dbReference>
<organism evidence="2">
    <name type="scientific">freshwater metagenome</name>
    <dbReference type="NCBI Taxonomy" id="449393"/>
    <lineage>
        <taxon>unclassified sequences</taxon>
        <taxon>metagenomes</taxon>
        <taxon>ecological metagenomes</taxon>
    </lineage>
</organism>
<evidence type="ECO:0000313" key="4">
    <source>
        <dbReference type="EMBL" id="CAB5040666.1"/>
    </source>
</evidence>
<dbReference type="AlphaFoldDB" id="A0A6J6QWA5"/>
<dbReference type="Gene3D" id="3.40.710.10">
    <property type="entry name" value="DD-peptidase/beta-lactamase superfamily"/>
    <property type="match status" value="1"/>
</dbReference>
<dbReference type="EMBL" id="CAFBMD010000084">
    <property type="protein sequence ID" value="CAB4902505.1"/>
    <property type="molecule type" value="Genomic_DNA"/>
</dbReference>
<dbReference type="InterPro" id="IPR012338">
    <property type="entry name" value="Beta-lactam/transpept-like"/>
</dbReference>
<dbReference type="InterPro" id="IPR045155">
    <property type="entry name" value="Beta-lactam_cat"/>
</dbReference>
<dbReference type="EMBL" id="CAFBQA010000069">
    <property type="protein sequence ID" value="CAB5040666.1"/>
    <property type="molecule type" value="Genomic_DNA"/>
</dbReference>
<dbReference type="EMBL" id="CAEZXW010000131">
    <property type="protein sequence ID" value="CAB4715940.1"/>
    <property type="molecule type" value="Genomic_DNA"/>
</dbReference>
<dbReference type="InterPro" id="IPR000871">
    <property type="entry name" value="Beta-lactam_class-A"/>
</dbReference>
<feature type="domain" description="Beta-lactamase class A catalytic" evidence="1">
    <location>
        <begin position="23"/>
        <end position="247"/>
    </location>
</feature>
<dbReference type="PANTHER" id="PTHR35333">
    <property type="entry name" value="BETA-LACTAMASE"/>
    <property type="match status" value="1"/>
</dbReference>
<gene>
    <name evidence="2" type="ORF">UFOPK2593_01407</name>
    <name evidence="3" type="ORF">UFOPK3492_01011</name>
    <name evidence="4" type="ORF">UFOPK4234_01154</name>
</gene>
<evidence type="ECO:0000313" key="2">
    <source>
        <dbReference type="EMBL" id="CAB4715940.1"/>
    </source>
</evidence>
<dbReference type="GO" id="GO:0046677">
    <property type="term" value="P:response to antibiotic"/>
    <property type="evidence" value="ECO:0007669"/>
    <property type="project" value="InterPro"/>
</dbReference>
<proteinExistence type="predicted"/>
<evidence type="ECO:0000259" key="1">
    <source>
        <dbReference type="Pfam" id="PF13354"/>
    </source>
</evidence>
<evidence type="ECO:0000313" key="3">
    <source>
        <dbReference type="EMBL" id="CAB4902505.1"/>
    </source>
</evidence>
<protein>
    <submittedName>
        <fullName evidence="2">Unannotated protein</fullName>
    </submittedName>
</protein>
<name>A0A6J6QWA5_9ZZZZ</name>
<dbReference type="Pfam" id="PF13354">
    <property type="entry name" value="Beta-lactamase2"/>
    <property type="match status" value="1"/>
</dbReference>
<dbReference type="PANTHER" id="PTHR35333:SF3">
    <property type="entry name" value="BETA-LACTAMASE-TYPE TRANSPEPTIDASE FOLD CONTAINING PROTEIN"/>
    <property type="match status" value="1"/>
</dbReference>
<dbReference type="GO" id="GO:0030655">
    <property type="term" value="P:beta-lactam antibiotic catabolic process"/>
    <property type="evidence" value="ECO:0007669"/>
    <property type="project" value="InterPro"/>
</dbReference>